<feature type="domain" description="Alcohol dehydrogenase-like C-terminal" evidence="8">
    <location>
        <begin position="659"/>
        <end position="783"/>
    </location>
</feature>
<dbReference type="Gene3D" id="3.40.50.720">
    <property type="entry name" value="NAD(P)-binding Rossmann-like Domain"/>
    <property type="match status" value="2"/>
</dbReference>
<dbReference type="EC" id="1.1.1.1" evidence="3"/>
<reference evidence="10 11" key="1">
    <citation type="submission" date="2016-03" db="EMBL/GenBank/DDBJ databases">
        <title>Whole genome sequencing of Grifola frondosa 9006-11.</title>
        <authorList>
            <person name="Min B."/>
            <person name="Park H."/>
            <person name="Kim J.-G."/>
            <person name="Cho H."/>
            <person name="Oh Y.-L."/>
            <person name="Kong W.-S."/>
            <person name="Choi I.-G."/>
        </authorList>
    </citation>
    <scope>NUCLEOTIDE SEQUENCE [LARGE SCALE GENOMIC DNA]</scope>
    <source>
        <strain evidence="10 11">9006-11</strain>
    </source>
</reference>
<evidence type="ECO:0000259" key="8">
    <source>
        <dbReference type="Pfam" id="PF00107"/>
    </source>
</evidence>
<sequence length="816" mass="88939">MVPTVTRAAVIRQLGDTTELTAEYPLKQPSQLAPGNVLVCHSDLHWMAGELMLRPRLPSVGGHEGVGNVVAIGANTINDSIKIGDRVGVKYVMDTCGRCGMCRSGLEQHCAEVKTAGFRLDGTFAEYVVGYVDHLVPIPKELSSAAAAPILCAGVTVYKALKQSNTTAGNWIVITGAGGGLGHLAVQYAVAMGLRVAAVDTGEKKRKLCLDLGVEKWIDFKESNVVEVAGEIAPEAVLVLTPIIPTYIQAVQYVRPHGTVVCVGIPSESLSNFSLELMIFKGVKLVGTLFGNYQDALEALDFAARGKVRPHYHERPIEEINSGLHSPFSRHLPHCDSAHVVRSPSMYERTPGVGEMPVLCEYDWEVHLTYSVMRGSRRSTRWPAILKMNLHINHEECRVRKVGLHDPKSWELDLEELTKVARDAITVLRLQSLKASKLFKLHLYANKYFGTLSLCLHRHVHSRTLRVIAPFVHMSFSDGVPTVTRAAVIRQLGDTTELTAEYPLKQPSQLAPGNVSVCHSDLHWMAGEWRLKPRLPSVGGHEGVGNVVAIGANTINDSIKIGDRVGVKYILDTCGRCSMCRSGLDQHCPKVKTAGFGSDGTFAEYVVAYVDHLVPIPKELTSAAAAPILDFVGPDSIQRVEAVQYDCGDWVAITGAGGGLGHLAVQYAVAMGLRVVAIDTGDKKRKLCLDLGVEKWIDFKESNVVEVAGKIAPHAVLVLTPIIPAYIQAVQYVRPHGTVVCVGLPSEPLSNFSLELMIFKGVKLVGTLLGNYQNTLEALDFAARGKVRPHYHERPIEEINSVMAELRAGHMLDVQW</sequence>
<evidence type="ECO:0000256" key="4">
    <source>
        <dbReference type="ARBA" id="ARBA00022723"/>
    </source>
</evidence>
<dbReference type="GO" id="GO:0046872">
    <property type="term" value="F:metal ion binding"/>
    <property type="evidence" value="ECO:0007669"/>
    <property type="project" value="UniProtKB-KW"/>
</dbReference>
<dbReference type="InterPro" id="IPR036291">
    <property type="entry name" value="NAD(P)-bd_dom_sf"/>
</dbReference>
<dbReference type="EMBL" id="LUGG01000002">
    <property type="protein sequence ID" value="OBZ78247.1"/>
    <property type="molecule type" value="Genomic_DNA"/>
</dbReference>
<dbReference type="InterPro" id="IPR011032">
    <property type="entry name" value="GroES-like_sf"/>
</dbReference>
<feature type="domain" description="Alcohol dehydrogenase-like N-terminal" evidence="9">
    <location>
        <begin position="39"/>
        <end position="140"/>
    </location>
</feature>
<dbReference type="OrthoDB" id="1879366at2759"/>
<dbReference type="CDD" id="cd08297">
    <property type="entry name" value="CAD3"/>
    <property type="match status" value="2"/>
</dbReference>
<dbReference type="Pfam" id="PF08240">
    <property type="entry name" value="ADH_N"/>
    <property type="match status" value="2"/>
</dbReference>
<dbReference type="GO" id="GO:0004022">
    <property type="term" value="F:alcohol dehydrogenase (NAD+) activity"/>
    <property type="evidence" value="ECO:0007669"/>
    <property type="project" value="UniProtKB-EC"/>
</dbReference>
<dbReference type="PANTHER" id="PTHR42940:SF3">
    <property type="entry name" value="ALCOHOL DEHYDROGENASE 1-RELATED"/>
    <property type="match status" value="1"/>
</dbReference>
<evidence type="ECO:0000259" key="9">
    <source>
        <dbReference type="Pfam" id="PF08240"/>
    </source>
</evidence>
<comment type="cofactor">
    <cofactor evidence="1">
        <name>Zn(2+)</name>
        <dbReference type="ChEBI" id="CHEBI:29105"/>
    </cofactor>
</comment>
<keyword evidence="5" id="KW-0862">Zinc</keyword>
<evidence type="ECO:0000256" key="5">
    <source>
        <dbReference type="ARBA" id="ARBA00022833"/>
    </source>
</evidence>
<dbReference type="FunFam" id="3.40.50.720:FF:000039">
    <property type="entry name" value="Alcohol dehydrogenase AdhP"/>
    <property type="match status" value="2"/>
</dbReference>
<dbReference type="SUPFAM" id="SSF50129">
    <property type="entry name" value="GroES-like"/>
    <property type="match status" value="2"/>
</dbReference>
<dbReference type="InterPro" id="IPR013149">
    <property type="entry name" value="ADH-like_C"/>
</dbReference>
<dbReference type="SUPFAM" id="SSF51735">
    <property type="entry name" value="NAD(P)-binding Rossmann-fold domains"/>
    <property type="match status" value="2"/>
</dbReference>
<feature type="domain" description="Alcohol dehydrogenase-like N-terminal" evidence="9">
    <location>
        <begin position="515"/>
        <end position="618"/>
    </location>
</feature>
<dbReference type="STRING" id="5627.A0A1C7MNK8"/>
<keyword evidence="11" id="KW-1185">Reference proteome</keyword>
<comment type="caution">
    <text evidence="10">The sequence shown here is derived from an EMBL/GenBank/DDBJ whole genome shotgun (WGS) entry which is preliminary data.</text>
</comment>
<protein>
    <recommendedName>
        <fullName evidence="3">alcohol dehydrogenase</fullName>
        <ecNumber evidence="3">1.1.1.1</ecNumber>
    </recommendedName>
</protein>
<dbReference type="PANTHER" id="PTHR42940">
    <property type="entry name" value="ALCOHOL DEHYDROGENASE 1-RELATED"/>
    <property type="match status" value="1"/>
</dbReference>
<keyword evidence="7" id="KW-0520">NAD</keyword>
<dbReference type="Pfam" id="PF00107">
    <property type="entry name" value="ADH_zinc_N"/>
    <property type="match status" value="2"/>
</dbReference>
<accession>A0A1C7MNK8</accession>
<keyword evidence="6" id="KW-0560">Oxidoreductase</keyword>
<evidence type="ECO:0000256" key="1">
    <source>
        <dbReference type="ARBA" id="ARBA00001947"/>
    </source>
</evidence>
<dbReference type="GO" id="GO:0005737">
    <property type="term" value="C:cytoplasm"/>
    <property type="evidence" value="ECO:0007669"/>
    <property type="project" value="TreeGrafter"/>
</dbReference>
<name>A0A1C7MNK8_GRIFR</name>
<comment type="similarity">
    <text evidence="2">Belongs to the zinc-containing alcohol dehydrogenase family.</text>
</comment>
<evidence type="ECO:0000256" key="7">
    <source>
        <dbReference type="ARBA" id="ARBA00023027"/>
    </source>
</evidence>
<dbReference type="Proteomes" id="UP000092993">
    <property type="component" value="Unassembled WGS sequence"/>
</dbReference>
<dbReference type="OMA" id="PHYHERP"/>
<keyword evidence="4" id="KW-0479">Metal-binding</keyword>
<dbReference type="Gene3D" id="3.90.180.10">
    <property type="entry name" value="Medium-chain alcohol dehydrogenases, catalytic domain"/>
    <property type="match status" value="2"/>
</dbReference>
<gene>
    <name evidence="10" type="primary">alcC</name>
    <name evidence="10" type="ORF">A0H81_01754</name>
</gene>
<organism evidence="10 11">
    <name type="scientific">Grifola frondosa</name>
    <name type="common">Maitake</name>
    <name type="synonym">Polyporus frondosus</name>
    <dbReference type="NCBI Taxonomy" id="5627"/>
    <lineage>
        <taxon>Eukaryota</taxon>
        <taxon>Fungi</taxon>
        <taxon>Dikarya</taxon>
        <taxon>Basidiomycota</taxon>
        <taxon>Agaricomycotina</taxon>
        <taxon>Agaricomycetes</taxon>
        <taxon>Polyporales</taxon>
        <taxon>Grifolaceae</taxon>
        <taxon>Grifola</taxon>
    </lineage>
</organism>
<dbReference type="InterPro" id="IPR013154">
    <property type="entry name" value="ADH-like_N"/>
</dbReference>
<evidence type="ECO:0000313" key="11">
    <source>
        <dbReference type="Proteomes" id="UP000092993"/>
    </source>
</evidence>
<feature type="domain" description="Alcohol dehydrogenase-like C-terminal" evidence="8">
    <location>
        <begin position="180"/>
        <end position="304"/>
    </location>
</feature>
<evidence type="ECO:0000313" key="10">
    <source>
        <dbReference type="EMBL" id="OBZ78247.1"/>
    </source>
</evidence>
<dbReference type="AlphaFoldDB" id="A0A1C7MNK8"/>
<evidence type="ECO:0000256" key="3">
    <source>
        <dbReference type="ARBA" id="ARBA00013190"/>
    </source>
</evidence>
<evidence type="ECO:0000256" key="6">
    <source>
        <dbReference type="ARBA" id="ARBA00023002"/>
    </source>
</evidence>
<proteinExistence type="inferred from homology"/>
<evidence type="ECO:0000256" key="2">
    <source>
        <dbReference type="ARBA" id="ARBA00008072"/>
    </source>
</evidence>